<dbReference type="OrthoDB" id="40134at2759"/>
<dbReference type="AlphaFoldDB" id="A0A7J7LF18"/>
<evidence type="ECO:0000313" key="10">
    <source>
        <dbReference type="Proteomes" id="UP000541444"/>
    </source>
</evidence>
<reference evidence="9 10" key="1">
    <citation type="journal article" date="2020" name="IScience">
        <title>Genome Sequencing of the Endangered Kingdonia uniflora (Circaeasteraceae, Ranunculales) Reveals Potential Mechanisms of Evolutionary Specialization.</title>
        <authorList>
            <person name="Sun Y."/>
            <person name="Deng T."/>
            <person name="Zhang A."/>
            <person name="Moore M.J."/>
            <person name="Landis J.B."/>
            <person name="Lin N."/>
            <person name="Zhang H."/>
            <person name="Zhang X."/>
            <person name="Huang J."/>
            <person name="Zhang X."/>
            <person name="Sun H."/>
            <person name="Wang H."/>
        </authorList>
    </citation>
    <scope>NUCLEOTIDE SEQUENCE [LARGE SCALE GENOMIC DNA]</scope>
    <source>
        <strain evidence="9">TB1705</strain>
        <tissue evidence="9">Leaf</tissue>
    </source>
</reference>
<keyword evidence="3 7" id="KW-0812">Transmembrane</keyword>
<evidence type="ECO:0000256" key="5">
    <source>
        <dbReference type="ARBA" id="ARBA00022989"/>
    </source>
</evidence>
<comment type="subcellular location">
    <subcellularLocation>
        <location evidence="1">Membrane</location>
    </subcellularLocation>
</comment>
<keyword evidence="6 7" id="KW-0472">Membrane</keyword>
<evidence type="ECO:0000256" key="7">
    <source>
        <dbReference type="SAM" id="Phobius"/>
    </source>
</evidence>
<feature type="domain" description="Amino acid transporter transmembrane" evidence="8">
    <location>
        <begin position="2"/>
        <end position="64"/>
    </location>
</feature>
<evidence type="ECO:0000256" key="1">
    <source>
        <dbReference type="ARBA" id="ARBA00004370"/>
    </source>
</evidence>
<dbReference type="InterPro" id="IPR013057">
    <property type="entry name" value="AA_transpt_TM"/>
</dbReference>
<organism evidence="9 10">
    <name type="scientific">Kingdonia uniflora</name>
    <dbReference type="NCBI Taxonomy" id="39325"/>
    <lineage>
        <taxon>Eukaryota</taxon>
        <taxon>Viridiplantae</taxon>
        <taxon>Streptophyta</taxon>
        <taxon>Embryophyta</taxon>
        <taxon>Tracheophyta</taxon>
        <taxon>Spermatophyta</taxon>
        <taxon>Magnoliopsida</taxon>
        <taxon>Ranunculales</taxon>
        <taxon>Circaeasteraceae</taxon>
        <taxon>Kingdonia</taxon>
    </lineage>
</organism>
<dbReference type="GO" id="GO:0016020">
    <property type="term" value="C:membrane"/>
    <property type="evidence" value="ECO:0007669"/>
    <property type="project" value="UniProtKB-SubCell"/>
</dbReference>
<evidence type="ECO:0000313" key="9">
    <source>
        <dbReference type="EMBL" id="KAF6141162.1"/>
    </source>
</evidence>
<feature type="transmembrane region" description="Helical" evidence="7">
    <location>
        <begin position="63"/>
        <end position="81"/>
    </location>
</feature>
<evidence type="ECO:0000256" key="3">
    <source>
        <dbReference type="ARBA" id="ARBA00022692"/>
    </source>
</evidence>
<sequence>MVEMQDMVPGKRFDRYHELGQHAFGKKLRLWIAVPQQHIIEVGVDIIYMATGGKSLKKVHDLVYTYSCGILVLLIFPDLFIRNYSTIAWTASLHKGVQANVQYGYKCKSTVGIVFSFFSALGNVAFSYTGHNVVLEIQATIPSTPEQPLKKPM</sequence>
<dbReference type="Pfam" id="PF01490">
    <property type="entry name" value="Aa_trans"/>
    <property type="match status" value="2"/>
</dbReference>
<proteinExistence type="predicted"/>
<evidence type="ECO:0000259" key="8">
    <source>
        <dbReference type="Pfam" id="PF01490"/>
    </source>
</evidence>
<evidence type="ECO:0000256" key="4">
    <source>
        <dbReference type="ARBA" id="ARBA00022970"/>
    </source>
</evidence>
<keyword evidence="4" id="KW-0029">Amino-acid transport</keyword>
<dbReference type="Proteomes" id="UP000541444">
    <property type="component" value="Unassembled WGS sequence"/>
</dbReference>
<name>A0A7J7LF18_9MAGN</name>
<gene>
    <name evidence="9" type="ORF">GIB67_018252</name>
</gene>
<dbReference type="EMBL" id="JACGCM010002331">
    <property type="protein sequence ID" value="KAF6141162.1"/>
    <property type="molecule type" value="Genomic_DNA"/>
</dbReference>
<protein>
    <recommendedName>
        <fullName evidence="8">Amino acid transporter transmembrane domain-containing protein</fullName>
    </recommendedName>
</protein>
<evidence type="ECO:0000256" key="2">
    <source>
        <dbReference type="ARBA" id="ARBA00022448"/>
    </source>
</evidence>
<evidence type="ECO:0000256" key="6">
    <source>
        <dbReference type="ARBA" id="ARBA00023136"/>
    </source>
</evidence>
<keyword evidence="5 7" id="KW-1133">Transmembrane helix</keyword>
<dbReference type="PANTHER" id="PTHR48017">
    <property type="entry name" value="OS05G0424000 PROTEIN-RELATED"/>
    <property type="match status" value="1"/>
</dbReference>
<comment type="caution">
    <text evidence="9">The sequence shown here is derived from an EMBL/GenBank/DDBJ whole genome shotgun (WGS) entry which is preliminary data.</text>
</comment>
<dbReference type="GO" id="GO:0006865">
    <property type="term" value="P:amino acid transport"/>
    <property type="evidence" value="ECO:0007669"/>
    <property type="project" value="UniProtKB-KW"/>
</dbReference>
<feature type="domain" description="Amino acid transporter transmembrane" evidence="8">
    <location>
        <begin position="74"/>
        <end position="147"/>
    </location>
</feature>
<keyword evidence="2" id="KW-0813">Transport</keyword>
<keyword evidence="10" id="KW-1185">Reference proteome</keyword>
<accession>A0A7J7LF18</accession>